<protein>
    <submittedName>
        <fullName evidence="2">Uncharacterized protein</fullName>
    </submittedName>
</protein>
<evidence type="ECO:0000256" key="1">
    <source>
        <dbReference type="SAM" id="MobiDB-lite"/>
    </source>
</evidence>
<keyword evidence="3" id="KW-1185">Reference proteome</keyword>
<reference evidence="2" key="1">
    <citation type="journal article" date="2018" name="Genome Biol. Evol.">
        <title>Genomics and development of Lentinus tigrinus, a white-rot wood-decaying mushroom with dimorphic fruiting bodies.</title>
        <authorList>
            <person name="Wu B."/>
            <person name="Xu Z."/>
            <person name="Knudson A."/>
            <person name="Carlson A."/>
            <person name="Chen N."/>
            <person name="Kovaka S."/>
            <person name="LaButti K."/>
            <person name="Lipzen A."/>
            <person name="Pennachio C."/>
            <person name="Riley R."/>
            <person name="Schakwitz W."/>
            <person name="Umezawa K."/>
            <person name="Ohm R.A."/>
            <person name="Grigoriev I.V."/>
            <person name="Nagy L.G."/>
            <person name="Gibbons J."/>
            <person name="Hibbett D."/>
        </authorList>
    </citation>
    <scope>NUCLEOTIDE SEQUENCE [LARGE SCALE GENOMIC DNA]</scope>
    <source>
        <strain evidence="2">ALCF2SS1-6</strain>
    </source>
</reference>
<accession>A0A5C2RQ61</accession>
<sequence>MLKDGGSIISAEDWRRIDELNLDVQYKKVSVPQWGEVIKRPVEVFIKARAYHNITCTYLLEVRLASARATVDAARTAAMQNHANEASAGAITPADDARTEGEEEYPTSDSSAPLDDTCPSYDYVPHCVEDAFTTRFENVVVVAGARSQITLHFGGQFETVHECPTFRRQYR</sequence>
<dbReference type="OrthoDB" id="2765741at2759"/>
<evidence type="ECO:0000313" key="2">
    <source>
        <dbReference type="EMBL" id="RPD52346.1"/>
    </source>
</evidence>
<evidence type="ECO:0000313" key="3">
    <source>
        <dbReference type="Proteomes" id="UP000313359"/>
    </source>
</evidence>
<dbReference type="AlphaFoldDB" id="A0A5C2RQ61"/>
<organism evidence="2 3">
    <name type="scientific">Lentinus tigrinus ALCF2SS1-6</name>
    <dbReference type="NCBI Taxonomy" id="1328759"/>
    <lineage>
        <taxon>Eukaryota</taxon>
        <taxon>Fungi</taxon>
        <taxon>Dikarya</taxon>
        <taxon>Basidiomycota</taxon>
        <taxon>Agaricomycotina</taxon>
        <taxon>Agaricomycetes</taxon>
        <taxon>Polyporales</taxon>
        <taxon>Polyporaceae</taxon>
        <taxon>Lentinus</taxon>
    </lineage>
</organism>
<feature type="region of interest" description="Disordered" evidence="1">
    <location>
        <begin position="84"/>
        <end position="112"/>
    </location>
</feature>
<dbReference type="EMBL" id="ML122371">
    <property type="protein sequence ID" value="RPD52346.1"/>
    <property type="molecule type" value="Genomic_DNA"/>
</dbReference>
<gene>
    <name evidence="2" type="ORF">L227DRAFT_617911</name>
</gene>
<name>A0A5C2RQ61_9APHY</name>
<dbReference type="Proteomes" id="UP000313359">
    <property type="component" value="Unassembled WGS sequence"/>
</dbReference>
<proteinExistence type="predicted"/>